<evidence type="ECO:0000256" key="4">
    <source>
        <dbReference type="SAM" id="MobiDB-lite"/>
    </source>
</evidence>
<dbReference type="FunFam" id="3.90.1530.30:FF:000001">
    <property type="entry name" value="Chromosome partitioning protein ParB"/>
    <property type="match status" value="1"/>
</dbReference>
<dbReference type="GO" id="GO:0003677">
    <property type="term" value="F:DNA binding"/>
    <property type="evidence" value="ECO:0007669"/>
    <property type="project" value="UniProtKB-KW"/>
</dbReference>
<dbReference type="GO" id="GO:0005694">
    <property type="term" value="C:chromosome"/>
    <property type="evidence" value="ECO:0007669"/>
    <property type="project" value="TreeGrafter"/>
</dbReference>
<dbReference type="FunFam" id="1.10.10.2830:FF:000001">
    <property type="entry name" value="Chromosome partitioning protein ParB"/>
    <property type="match status" value="1"/>
</dbReference>
<dbReference type="EMBL" id="LNQE01000292">
    <property type="protein sequence ID" value="KUG27747.1"/>
    <property type="molecule type" value="Genomic_DNA"/>
</dbReference>
<comment type="similarity">
    <text evidence="1">Belongs to the ParB family.</text>
</comment>
<feature type="region of interest" description="Disordered" evidence="4">
    <location>
        <begin position="233"/>
        <end position="260"/>
    </location>
</feature>
<dbReference type="NCBIfam" id="TIGR00180">
    <property type="entry name" value="parB_part"/>
    <property type="match status" value="1"/>
</dbReference>
<organism evidence="6">
    <name type="scientific">hydrocarbon metagenome</name>
    <dbReference type="NCBI Taxonomy" id="938273"/>
    <lineage>
        <taxon>unclassified sequences</taxon>
        <taxon>metagenomes</taxon>
        <taxon>ecological metagenomes</taxon>
    </lineage>
</organism>
<dbReference type="SUPFAM" id="SSF109709">
    <property type="entry name" value="KorB DNA-binding domain-like"/>
    <property type="match status" value="1"/>
</dbReference>
<reference evidence="6" key="1">
    <citation type="journal article" date="2015" name="Proc. Natl. Acad. Sci. U.S.A.">
        <title>Networks of energetic and metabolic interactions define dynamics in microbial communities.</title>
        <authorList>
            <person name="Embree M."/>
            <person name="Liu J.K."/>
            <person name="Al-Bassam M.M."/>
            <person name="Zengler K."/>
        </authorList>
    </citation>
    <scope>NUCLEOTIDE SEQUENCE</scope>
</reference>
<dbReference type="GO" id="GO:0007059">
    <property type="term" value="P:chromosome segregation"/>
    <property type="evidence" value="ECO:0007669"/>
    <property type="project" value="UniProtKB-KW"/>
</dbReference>
<dbReference type="InterPro" id="IPR003115">
    <property type="entry name" value="ParB_N"/>
</dbReference>
<dbReference type="GO" id="GO:0045881">
    <property type="term" value="P:positive regulation of sporulation resulting in formation of a cellular spore"/>
    <property type="evidence" value="ECO:0007669"/>
    <property type="project" value="TreeGrafter"/>
</dbReference>
<proteinExistence type="inferred from homology"/>
<sequence>MAQSSRGLGRGLEALLGGMETSRTASEVMEIPVDRIRPNPEQPRREFSEEAMADLTRSIKEQGVLQPVMVRPIKDTTHEYEIVAGERRWRACTAAGLDVIPALVREIDDEQSLALALIENLQREDLNPMEEAAGFALLMSRFGVTQEELAERVGKSRSAVANTLRLMQLSEPIREDLAAGRISAGHARALLSLADESLRNALWEQLIGHGMSVRQAEDLAAYAKTHGALPDLVRLPDAQRSDQERDAGKGAPEKGAKERRAAAPLDQLLHDLQQELEALYGVKVQIAGTPSRGRITFHFTSEDVRKDIIARFGVTDV</sequence>
<keyword evidence="3" id="KW-0238">DNA-binding</keyword>
<accession>A0A0W8G5H0</accession>
<dbReference type="SUPFAM" id="SSF110849">
    <property type="entry name" value="ParB/Sulfiredoxin"/>
    <property type="match status" value="1"/>
</dbReference>
<evidence type="ECO:0000256" key="2">
    <source>
        <dbReference type="ARBA" id="ARBA00022829"/>
    </source>
</evidence>
<dbReference type="PANTHER" id="PTHR33375">
    <property type="entry name" value="CHROMOSOME-PARTITIONING PROTEIN PARB-RELATED"/>
    <property type="match status" value="1"/>
</dbReference>
<dbReference type="Gene3D" id="3.90.1530.30">
    <property type="match status" value="1"/>
</dbReference>
<keyword evidence="2" id="KW-0159">Chromosome partition</keyword>
<evidence type="ECO:0000256" key="3">
    <source>
        <dbReference type="ARBA" id="ARBA00023125"/>
    </source>
</evidence>
<evidence type="ECO:0000313" key="6">
    <source>
        <dbReference type="EMBL" id="KUG27747.1"/>
    </source>
</evidence>
<dbReference type="Pfam" id="PF17762">
    <property type="entry name" value="HTH_ParB"/>
    <property type="match status" value="1"/>
</dbReference>
<dbReference type="Pfam" id="PF02195">
    <property type="entry name" value="ParB_N"/>
    <property type="match status" value="1"/>
</dbReference>
<dbReference type="AlphaFoldDB" id="A0A0W8G5H0"/>
<dbReference type="InterPro" id="IPR041468">
    <property type="entry name" value="HTH_ParB/Spo0J"/>
</dbReference>
<name>A0A0W8G5H0_9ZZZZ</name>
<dbReference type="InterPro" id="IPR004437">
    <property type="entry name" value="ParB/RepB/Spo0J"/>
</dbReference>
<dbReference type="InterPro" id="IPR036086">
    <property type="entry name" value="ParB/Sulfiredoxin_sf"/>
</dbReference>
<feature type="compositionally biased region" description="Basic and acidic residues" evidence="4">
    <location>
        <begin position="237"/>
        <end position="260"/>
    </location>
</feature>
<dbReference type="Gene3D" id="1.10.10.2830">
    <property type="match status" value="1"/>
</dbReference>
<dbReference type="SMART" id="SM00470">
    <property type="entry name" value="ParB"/>
    <property type="match status" value="1"/>
</dbReference>
<feature type="domain" description="ParB-like N-terminal" evidence="5">
    <location>
        <begin position="29"/>
        <end position="121"/>
    </location>
</feature>
<dbReference type="PANTHER" id="PTHR33375:SF1">
    <property type="entry name" value="CHROMOSOME-PARTITIONING PROTEIN PARB-RELATED"/>
    <property type="match status" value="1"/>
</dbReference>
<dbReference type="CDD" id="cd16393">
    <property type="entry name" value="SPO0J_N"/>
    <property type="match status" value="1"/>
</dbReference>
<evidence type="ECO:0000256" key="1">
    <source>
        <dbReference type="ARBA" id="ARBA00006295"/>
    </source>
</evidence>
<evidence type="ECO:0000259" key="5">
    <source>
        <dbReference type="SMART" id="SM00470"/>
    </source>
</evidence>
<gene>
    <name evidence="6" type="ORF">ASZ90_002394</name>
</gene>
<dbReference type="InterPro" id="IPR050336">
    <property type="entry name" value="Chromosome_partition/occlusion"/>
</dbReference>
<protein>
    <submittedName>
        <fullName evidence="6">Chromosome (Plasmid) partitioning protein parb / stage 0 sporulation protein j</fullName>
    </submittedName>
</protein>
<comment type="caution">
    <text evidence="6">The sequence shown here is derived from an EMBL/GenBank/DDBJ whole genome shotgun (WGS) entry which is preliminary data.</text>
</comment>